<reference evidence="1 2" key="1">
    <citation type="journal article" date="2018" name="Sci. Rep.">
        <title>Genomic signatures of local adaptation to the degree of environmental predictability in rotifers.</title>
        <authorList>
            <person name="Franch-Gras L."/>
            <person name="Hahn C."/>
            <person name="Garcia-Roger E.M."/>
            <person name="Carmona M.J."/>
            <person name="Serra M."/>
            <person name="Gomez A."/>
        </authorList>
    </citation>
    <scope>NUCLEOTIDE SEQUENCE [LARGE SCALE GENOMIC DNA]</scope>
    <source>
        <strain evidence="1">HYR1</strain>
    </source>
</reference>
<dbReference type="AlphaFoldDB" id="A0A3M7SHT8"/>
<protein>
    <submittedName>
        <fullName evidence="1">Uncharacterized protein</fullName>
    </submittedName>
</protein>
<accession>A0A3M7SHT8</accession>
<dbReference type="EMBL" id="REGN01001337">
    <property type="protein sequence ID" value="RNA35336.1"/>
    <property type="molecule type" value="Genomic_DNA"/>
</dbReference>
<comment type="caution">
    <text evidence="1">The sequence shown here is derived from an EMBL/GenBank/DDBJ whole genome shotgun (WGS) entry which is preliminary data.</text>
</comment>
<name>A0A3M7SHT8_BRAPC</name>
<evidence type="ECO:0000313" key="2">
    <source>
        <dbReference type="Proteomes" id="UP000276133"/>
    </source>
</evidence>
<keyword evidence="2" id="KW-1185">Reference proteome</keyword>
<gene>
    <name evidence="1" type="ORF">BpHYR1_000307</name>
</gene>
<proteinExistence type="predicted"/>
<organism evidence="1 2">
    <name type="scientific">Brachionus plicatilis</name>
    <name type="common">Marine rotifer</name>
    <name type="synonym">Brachionus muelleri</name>
    <dbReference type="NCBI Taxonomy" id="10195"/>
    <lineage>
        <taxon>Eukaryota</taxon>
        <taxon>Metazoa</taxon>
        <taxon>Spiralia</taxon>
        <taxon>Gnathifera</taxon>
        <taxon>Rotifera</taxon>
        <taxon>Eurotatoria</taxon>
        <taxon>Monogononta</taxon>
        <taxon>Pseudotrocha</taxon>
        <taxon>Ploima</taxon>
        <taxon>Brachionidae</taxon>
        <taxon>Brachionus</taxon>
    </lineage>
</organism>
<evidence type="ECO:0000313" key="1">
    <source>
        <dbReference type="EMBL" id="RNA35336.1"/>
    </source>
</evidence>
<dbReference type="Proteomes" id="UP000276133">
    <property type="component" value="Unassembled WGS sequence"/>
</dbReference>
<sequence>MRLNLRIIKCDDFFEIVVQSYQRPILISKLQVRVRVLDKVGPCPHFRRFFIGQCPYFSQIFNLSGSVFEAHEIRVRTSVNPCPDPDFSESQKKTYSYKF</sequence>